<dbReference type="GO" id="GO:0003676">
    <property type="term" value="F:nucleic acid binding"/>
    <property type="evidence" value="ECO:0007669"/>
    <property type="project" value="InterPro"/>
</dbReference>
<feature type="domain" description="C2H2-type" evidence="3">
    <location>
        <begin position="557"/>
        <end position="581"/>
    </location>
</feature>
<feature type="domain" description="C2H2-type" evidence="3">
    <location>
        <begin position="347"/>
        <end position="371"/>
    </location>
</feature>
<feature type="domain" description="U1-type" evidence="4">
    <location>
        <begin position="249"/>
        <end position="283"/>
    </location>
</feature>
<dbReference type="PANTHER" id="PTHR47487:SF8">
    <property type="entry name" value="OS08G0270900 PROTEIN"/>
    <property type="match status" value="1"/>
</dbReference>
<dbReference type="Pfam" id="PF03134">
    <property type="entry name" value="TB2_DP1_HVA22"/>
    <property type="match status" value="1"/>
</dbReference>
<dbReference type="Pfam" id="PF12874">
    <property type="entry name" value="zf-met"/>
    <property type="match status" value="3"/>
</dbReference>
<feature type="region of interest" description="Disordered" evidence="1">
    <location>
        <begin position="174"/>
        <end position="196"/>
    </location>
</feature>
<dbReference type="InterPro" id="IPR003604">
    <property type="entry name" value="Matrin/U1-like-C_Znf_C2H2"/>
</dbReference>
<feature type="transmembrane region" description="Helical" evidence="2">
    <location>
        <begin position="53"/>
        <end position="70"/>
    </location>
</feature>
<evidence type="ECO:0000256" key="1">
    <source>
        <dbReference type="SAM" id="MobiDB-lite"/>
    </source>
</evidence>
<evidence type="ECO:0000259" key="3">
    <source>
        <dbReference type="SMART" id="SM00355"/>
    </source>
</evidence>
<feature type="region of interest" description="Disordered" evidence="1">
    <location>
        <begin position="384"/>
        <end position="411"/>
    </location>
</feature>
<proteinExistence type="predicted"/>
<feature type="compositionally biased region" description="Polar residues" evidence="1">
    <location>
        <begin position="390"/>
        <end position="401"/>
    </location>
</feature>
<evidence type="ECO:0000256" key="2">
    <source>
        <dbReference type="SAM" id="Phobius"/>
    </source>
</evidence>
<keyword evidence="2" id="KW-0472">Membrane</keyword>
<dbReference type="InterPro" id="IPR013087">
    <property type="entry name" value="Znf_C2H2_type"/>
</dbReference>
<comment type="caution">
    <text evidence="5">The sequence shown here is derived from an EMBL/GenBank/DDBJ whole genome shotgun (WGS) entry which is preliminary data.</text>
</comment>
<keyword evidence="6" id="KW-1185">Reference proteome</keyword>
<evidence type="ECO:0000313" key="5">
    <source>
        <dbReference type="EMBL" id="KAH6833113.1"/>
    </source>
</evidence>
<dbReference type="EMBL" id="SDAM02000059">
    <property type="protein sequence ID" value="KAH6833113.1"/>
    <property type="molecule type" value="Genomic_DNA"/>
</dbReference>
<keyword evidence="2" id="KW-1133">Transmembrane helix</keyword>
<feature type="domain" description="C2H2-type" evidence="3">
    <location>
        <begin position="252"/>
        <end position="276"/>
    </location>
</feature>
<evidence type="ECO:0000259" key="4">
    <source>
        <dbReference type="SMART" id="SM00451"/>
    </source>
</evidence>
<name>A0AAD4JFY0_PERFH</name>
<dbReference type="InterPro" id="IPR036236">
    <property type="entry name" value="Znf_C2H2_sf"/>
</dbReference>
<dbReference type="AlphaFoldDB" id="A0AAD4JFY0"/>
<gene>
    <name evidence="5" type="ORF">C2S53_002977</name>
</gene>
<dbReference type="Gene3D" id="3.30.160.60">
    <property type="entry name" value="Classic Zinc Finger"/>
    <property type="match status" value="3"/>
</dbReference>
<organism evidence="5 6">
    <name type="scientific">Perilla frutescens var. hirtella</name>
    <name type="common">Perilla citriodora</name>
    <name type="synonym">Perilla setoyensis</name>
    <dbReference type="NCBI Taxonomy" id="608512"/>
    <lineage>
        <taxon>Eukaryota</taxon>
        <taxon>Viridiplantae</taxon>
        <taxon>Streptophyta</taxon>
        <taxon>Embryophyta</taxon>
        <taxon>Tracheophyta</taxon>
        <taxon>Spermatophyta</taxon>
        <taxon>Magnoliopsida</taxon>
        <taxon>eudicotyledons</taxon>
        <taxon>Gunneridae</taxon>
        <taxon>Pentapetalae</taxon>
        <taxon>asterids</taxon>
        <taxon>lamiids</taxon>
        <taxon>Lamiales</taxon>
        <taxon>Lamiaceae</taxon>
        <taxon>Nepetoideae</taxon>
        <taxon>Elsholtzieae</taxon>
        <taxon>Perilla</taxon>
    </lineage>
</organism>
<reference evidence="5 6" key="1">
    <citation type="journal article" date="2021" name="Nat. Commun.">
        <title>Incipient diploidization of the medicinal plant Perilla within 10,000 years.</title>
        <authorList>
            <person name="Zhang Y."/>
            <person name="Shen Q."/>
            <person name="Leng L."/>
            <person name="Zhang D."/>
            <person name="Chen S."/>
            <person name="Shi Y."/>
            <person name="Ning Z."/>
            <person name="Chen S."/>
        </authorList>
    </citation>
    <scope>NUCLEOTIDE SEQUENCE [LARGE SCALE GENOMIC DNA]</scope>
    <source>
        <strain evidence="6">cv. PC099</strain>
    </source>
</reference>
<evidence type="ECO:0000313" key="6">
    <source>
        <dbReference type="Proteomes" id="UP001190926"/>
    </source>
</evidence>
<dbReference type="SMART" id="SM00355">
    <property type="entry name" value="ZnF_C2H2"/>
    <property type="match status" value="3"/>
</dbReference>
<feature type="domain" description="U1-type" evidence="4">
    <location>
        <begin position="554"/>
        <end position="588"/>
    </location>
</feature>
<dbReference type="SUPFAM" id="SSF57667">
    <property type="entry name" value="beta-beta-alpha zinc fingers"/>
    <property type="match status" value="3"/>
</dbReference>
<dbReference type="GO" id="GO:0008270">
    <property type="term" value="F:zinc ion binding"/>
    <property type="evidence" value="ECO:0007669"/>
    <property type="project" value="InterPro"/>
</dbReference>
<sequence length="596" mass="66628">MGIILLLKFALLCVDLLAWCVPYFAPVIALGYPLVASIRAIETGSNYLMKKLVIYWTLFSLFSLFEFAFAKIIEWIPIWSSVRLLVILWLVMPQFDGAYHAYQGLVRPVLLVKLQAFIERLLKEERLCKRETFLDVVEKYIKENGPEVLEKLIALEHESQKSINFQRDTKILEPEGKNTAATSKQLNEPKAAQHDAEMLEATEKSAATKTQRVQYPQSISSAWVLKDMTPPEASVENRRPETPPHKKTQQDWTCDICNVETITEIMLNAHLQGSQHKSKLESLKARMLDAKDTEPSPLVQHMQSVSAGWDLKGTYATVEVKEIIPPKEAAEKRYPETPPLKKAQQDWTCGLCKVSTTREMDLKAHLHGSKHKFMLATLKANKLGAKDSAPSPSVTSNLNHVSKNEREGCNSSHRDIRVVDSAEKNGSATSQKVQVQTTQSIKAVWVPKGKGANAEVKEMTPPEASAQSSCVETPPLKKGQQEWTFDSCKETVPSEKTSNAHLQGKFESLKPSELPSEDTVLSPSATCKANQGNLVGTWIKYGEGSVKKSSKPETFKHWCIVCDVKLISDVDLASHLKGKRHSSNIEEIKRCEALIS</sequence>
<keyword evidence="2" id="KW-0812">Transmembrane</keyword>
<accession>A0AAD4JFY0</accession>
<feature type="region of interest" description="Disordered" evidence="1">
    <location>
        <begin position="229"/>
        <end position="249"/>
    </location>
</feature>
<dbReference type="SMART" id="SM00451">
    <property type="entry name" value="ZnF_U1"/>
    <property type="match status" value="3"/>
</dbReference>
<protein>
    <recommendedName>
        <fullName evidence="7">HVA22-like protein</fullName>
    </recommendedName>
</protein>
<dbReference type="InterPro" id="IPR004345">
    <property type="entry name" value="TB2_DP1_HVA22"/>
</dbReference>
<dbReference type="Proteomes" id="UP001190926">
    <property type="component" value="Unassembled WGS sequence"/>
</dbReference>
<feature type="domain" description="U1-type" evidence="4">
    <location>
        <begin position="344"/>
        <end position="378"/>
    </location>
</feature>
<feature type="compositionally biased region" description="Basic and acidic residues" evidence="1">
    <location>
        <begin position="402"/>
        <end position="411"/>
    </location>
</feature>
<feature type="region of interest" description="Disordered" evidence="1">
    <location>
        <begin position="452"/>
        <end position="475"/>
    </location>
</feature>
<feature type="compositionally biased region" description="Basic and acidic residues" evidence="1">
    <location>
        <begin position="235"/>
        <end position="244"/>
    </location>
</feature>
<evidence type="ECO:0008006" key="7">
    <source>
        <dbReference type="Google" id="ProtNLM"/>
    </source>
</evidence>
<dbReference type="PANTHER" id="PTHR47487">
    <property type="entry name" value="OS06G0651300 PROTEIN-RELATED"/>
    <property type="match status" value="1"/>
</dbReference>